<reference evidence="1" key="1">
    <citation type="submission" date="2017-05" db="UniProtKB">
        <authorList>
            <consortium name="EnsemblMetazoa"/>
        </authorList>
    </citation>
    <scope>IDENTIFICATION</scope>
</reference>
<protein>
    <submittedName>
        <fullName evidence="1">Uncharacterized protein</fullName>
    </submittedName>
</protein>
<dbReference type="AlphaFoldDB" id="A0A1X7SGH4"/>
<dbReference type="InParanoid" id="A0A1X7SGH4"/>
<organism evidence="1">
    <name type="scientific">Amphimedon queenslandica</name>
    <name type="common">Sponge</name>
    <dbReference type="NCBI Taxonomy" id="400682"/>
    <lineage>
        <taxon>Eukaryota</taxon>
        <taxon>Metazoa</taxon>
        <taxon>Porifera</taxon>
        <taxon>Demospongiae</taxon>
        <taxon>Heteroscleromorpha</taxon>
        <taxon>Haplosclerida</taxon>
        <taxon>Niphatidae</taxon>
        <taxon>Amphimedon</taxon>
    </lineage>
</organism>
<proteinExistence type="predicted"/>
<accession>A0A1X7SGH4</accession>
<evidence type="ECO:0000313" key="1">
    <source>
        <dbReference type="EnsemblMetazoa" id="Aqu2.1.01160_001"/>
    </source>
</evidence>
<dbReference type="EnsemblMetazoa" id="Aqu2.1.01160_001">
    <property type="protein sequence ID" value="Aqu2.1.01160_001"/>
    <property type="gene ID" value="Aqu2.1.01160"/>
</dbReference>
<sequence length="75" mass="8691">MVAIITDPQIRIVTASMSILSIYKTPQRERKREKETEGIHVFKTLIDTGDREFSSNRQDVQEFFPHLLSAIEQAE</sequence>
<name>A0A1X7SGH4_AMPQE</name>